<reference evidence="1" key="1">
    <citation type="submission" date="2017-04" db="EMBL/GenBank/DDBJ databases">
        <title>Genome deletions in a multicellular cyanobacterial endosymbiont for morphological adaptation in marine diatoms.</title>
        <authorList>
            <person name="Wang Y."/>
            <person name="Gao H."/>
            <person name="Li R."/>
            <person name="Xu X."/>
        </authorList>
    </citation>
    <scope>NUCLEOTIDE SEQUENCE</scope>
    <source>
        <strain evidence="1">FACHB 800</strain>
    </source>
</reference>
<dbReference type="PANTHER" id="PTHR38340">
    <property type="entry name" value="S-LAYER PROTEIN"/>
    <property type="match status" value="1"/>
</dbReference>
<dbReference type="InterPro" id="IPR001343">
    <property type="entry name" value="Hemolysn_Ca-bd"/>
</dbReference>
<keyword evidence="2" id="KW-1185">Reference proteome</keyword>
<evidence type="ECO:0000313" key="1">
    <source>
        <dbReference type="EMBL" id="QXE23019.1"/>
    </source>
</evidence>
<dbReference type="RefSeq" id="WP_217312879.1">
    <property type="nucleotide sequence ID" value="NZ_CP021056.1"/>
</dbReference>
<dbReference type="InterPro" id="IPR050557">
    <property type="entry name" value="RTX_toxin/Mannuronan_C5-epim"/>
</dbReference>
<protein>
    <recommendedName>
        <fullName evidence="3">Alkaline phosphatase</fullName>
    </recommendedName>
</protein>
<dbReference type="InterPro" id="IPR018511">
    <property type="entry name" value="Hemolysin-typ_Ca-bd_CS"/>
</dbReference>
<proteinExistence type="predicted"/>
<accession>A0A975T6N5</accession>
<dbReference type="GO" id="GO:0005509">
    <property type="term" value="F:calcium ion binding"/>
    <property type="evidence" value="ECO:0007669"/>
    <property type="project" value="InterPro"/>
</dbReference>
<dbReference type="Proteomes" id="UP000683511">
    <property type="component" value="Chromosome"/>
</dbReference>
<dbReference type="AlphaFoldDB" id="A0A975T6N5"/>
<dbReference type="KEGG" id="rsin:B6N60_01707"/>
<dbReference type="Pfam" id="PF00353">
    <property type="entry name" value="HemolysinCabind"/>
    <property type="match status" value="4"/>
</dbReference>
<name>A0A975T6N5_9NOST</name>
<dbReference type="PANTHER" id="PTHR38340:SF1">
    <property type="entry name" value="S-LAYER PROTEIN"/>
    <property type="match status" value="1"/>
</dbReference>
<dbReference type="PROSITE" id="PS00330">
    <property type="entry name" value="HEMOLYSIN_CALCIUM"/>
    <property type="match status" value="1"/>
</dbReference>
<dbReference type="EMBL" id="CP021056">
    <property type="protein sequence ID" value="QXE23019.1"/>
    <property type="molecule type" value="Genomic_DNA"/>
</dbReference>
<organism evidence="1 2">
    <name type="scientific">Richelia sinica FACHB-800</name>
    <dbReference type="NCBI Taxonomy" id="1357546"/>
    <lineage>
        <taxon>Bacteria</taxon>
        <taxon>Bacillati</taxon>
        <taxon>Cyanobacteriota</taxon>
        <taxon>Cyanophyceae</taxon>
        <taxon>Nostocales</taxon>
        <taxon>Nostocaceae</taxon>
        <taxon>Richelia</taxon>
    </lineage>
</organism>
<evidence type="ECO:0000313" key="2">
    <source>
        <dbReference type="Proteomes" id="UP000683511"/>
    </source>
</evidence>
<sequence>MANIIGTPNNDNLVGTIFNDYLDAGLGNDTLDGWLGADTMRGGDGNDTYFVNSFSDVVKEDFDDAKAGVDTVNSSVSFTLGFGLENLRLTGSSHINGTGNSKNNVITGNSGNNILSGGNGNDTLNGGDGHDTLKGGDGNDTYFVNSFSDVVKEDFDDAKAGVDTVNSSVSFTLGFGLENLRLTGSSHINGTGNSKNNVITGNSGNNILSGGNGNDTLNGGDGHDTLRGGDGNDTYFVNSFSDVVKEDFDDAQAGVDTVNSSVSFTLGFGLENLKLTGYSHINGTGNNKNNVITGNSGNNILYGGNGHDTLTGGLGADKFVFHNIWEGVDIIKDFQWNQGDKIQIDQIGFGATSLNQFSYNNLNGDLFFLGTKFVTLENKPVDFLVTSDIQFV</sequence>
<evidence type="ECO:0008006" key="3">
    <source>
        <dbReference type="Google" id="ProtNLM"/>
    </source>
</evidence>
<gene>
    <name evidence="1" type="ORF">B6N60_01707</name>
</gene>